<dbReference type="InterPro" id="IPR001005">
    <property type="entry name" value="SANT/Myb"/>
</dbReference>
<dbReference type="InterPro" id="IPR014243">
    <property type="entry name" value="RsfA-like"/>
</dbReference>
<gene>
    <name evidence="3" type="ORF">EBO34_07130</name>
</gene>
<dbReference type="OrthoDB" id="2845592at2"/>
<dbReference type="PROSITE" id="PS50090">
    <property type="entry name" value="MYB_LIKE"/>
    <property type="match status" value="1"/>
</dbReference>
<feature type="coiled-coil region" evidence="1">
    <location>
        <begin position="136"/>
        <end position="163"/>
    </location>
</feature>
<evidence type="ECO:0000256" key="1">
    <source>
        <dbReference type="SAM" id="Coils"/>
    </source>
</evidence>
<dbReference type="NCBIfam" id="TIGR02894">
    <property type="entry name" value="DNA_bind_RsfA"/>
    <property type="match status" value="1"/>
</dbReference>
<evidence type="ECO:0000259" key="2">
    <source>
        <dbReference type="PROSITE" id="PS50090"/>
    </source>
</evidence>
<reference evidence="3 4" key="1">
    <citation type="submission" date="2018-10" db="EMBL/GenBank/DDBJ databases">
        <title>Bacillus Keqinensis sp. nov., a moderately halophilic bacterium isolated from a saline-alkaline lake.</title>
        <authorList>
            <person name="Wang H."/>
        </authorList>
    </citation>
    <scope>NUCLEOTIDE SEQUENCE [LARGE SCALE GENOMIC DNA]</scope>
    <source>
        <strain evidence="3 4">KQ-3</strain>
    </source>
</reference>
<dbReference type="PANTHER" id="PTHR41302">
    <property type="entry name" value="PRESPORE-SPECIFIC TRANSCRIPTIONAL REGULATOR RSFA-RELATED"/>
    <property type="match status" value="1"/>
</dbReference>
<name>A0A3M7TVM7_9BACI</name>
<organism evidence="3 4">
    <name type="scientific">Alteribacter keqinensis</name>
    <dbReference type="NCBI Taxonomy" id="2483800"/>
    <lineage>
        <taxon>Bacteria</taxon>
        <taxon>Bacillati</taxon>
        <taxon>Bacillota</taxon>
        <taxon>Bacilli</taxon>
        <taxon>Bacillales</taxon>
        <taxon>Bacillaceae</taxon>
        <taxon>Alteribacter</taxon>
    </lineage>
</organism>
<keyword evidence="4" id="KW-1185">Reference proteome</keyword>
<keyword evidence="1" id="KW-0175">Coiled coil</keyword>
<dbReference type="RefSeq" id="WP_122897215.1">
    <property type="nucleotide sequence ID" value="NZ_RHIB01000001.1"/>
</dbReference>
<accession>A0A3M7TVM7</accession>
<protein>
    <submittedName>
        <fullName evidence="3">RsfA family transcriptional regulator</fullName>
    </submittedName>
</protein>
<feature type="domain" description="Myb-like" evidence="2">
    <location>
        <begin position="1"/>
        <end position="55"/>
    </location>
</feature>
<evidence type="ECO:0000313" key="4">
    <source>
        <dbReference type="Proteomes" id="UP000278746"/>
    </source>
</evidence>
<sequence>MVRQDAWNSDEDLTLAEVVLRHIREGSTQLAAFEEVGHKLSRTPAACGFRWNSAIRKKYDTAIQLAKKQRKTMKVKNSEPGVRFAEATENRTEADNGASKSVVEAFDEVITFLHEQKKCIETNGGVSEPEEFMEAIEALKQENAVLSQELAKMKDDYELIKNDYQLMINVVERAAKRNKTTASSPS</sequence>
<comment type="caution">
    <text evidence="3">The sequence shown here is derived from an EMBL/GenBank/DDBJ whole genome shotgun (WGS) entry which is preliminary data.</text>
</comment>
<evidence type="ECO:0000313" key="3">
    <source>
        <dbReference type="EMBL" id="RNA69700.1"/>
    </source>
</evidence>
<dbReference type="EMBL" id="RHIB01000001">
    <property type="protein sequence ID" value="RNA69700.1"/>
    <property type="molecule type" value="Genomic_DNA"/>
</dbReference>
<dbReference type="Proteomes" id="UP000278746">
    <property type="component" value="Unassembled WGS sequence"/>
</dbReference>
<proteinExistence type="predicted"/>
<dbReference type="AlphaFoldDB" id="A0A3M7TVM7"/>
<dbReference type="PANTHER" id="PTHR41302:SF2">
    <property type="entry name" value="PRESPORE SPECIFIC TRANSCRIPTIONAL ACTIVATOR RSFA"/>
    <property type="match status" value="1"/>
</dbReference>